<evidence type="ECO:0000313" key="3">
    <source>
        <dbReference type="Proteomes" id="UP000765509"/>
    </source>
</evidence>
<accession>A0A9Q3HM08</accession>
<dbReference type="OrthoDB" id="2507554at2759"/>
<feature type="compositionally biased region" description="Basic and acidic residues" evidence="1">
    <location>
        <begin position="281"/>
        <end position="296"/>
    </location>
</feature>
<name>A0A9Q3HM08_9BASI</name>
<feature type="region of interest" description="Disordered" evidence="1">
    <location>
        <begin position="280"/>
        <end position="300"/>
    </location>
</feature>
<dbReference type="AlphaFoldDB" id="A0A9Q3HM08"/>
<reference evidence="2" key="1">
    <citation type="submission" date="2021-03" db="EMBL/GenBank/DDBJ databases">
        <title>Draft genome sequence of rust myrtle Austropuccinia psidii MF-1, a brazilian biotype.</title>
        <authorList>
            <person name="Quecine M.C."/>
            <person name="Pachon D.M.R."/>
            <person name="Bonatelli M.L."/>
            <person name="Correr F.H."/>
            <person name="Franceschini L.M."/>
            <person name="Leite T.F."/>
            <person name="Margarido G.R.A."/>
            <person name="Almeida C.A."/>
            <person name="Ferrarezi J.A."/>
            <person name="Labate C.A."/>
        </authorList>
    </citation>
    <scope>NUCLEOTIDE SEQUENCE</scope>
    <source>
        <strain evidence="2">MF-1</strain>
    </source>
</reference>
<keyword evidence="3" id="KW-1185">Reference proteome</keyword>
<sequence length="333" mass="38278">MSSSTAKFNLNDLKTALISVDQTDTRIRKRLETKTLGQSIAPHLAKDGNNFRQWSNSEDEVKTRNNAVQTFILKLIDERLLSYAEDIASTRQIFQRLASCFSHTSWSHTMNIFNTILNANEESQSVGDSYTLIQENLTKLKYAIGGQWDNESLMAIFFHHFNKAHYHHIANAIDARISVDPTSRVRGRDILKIAHCMNTRDMQNEPSSSMAMNTDGWNNNSKWFPRQQGGQGSFFEHLFLSHLQATPNSKDILTPALDPNLGKDNGWAQNIHAFTGLKTSLGREQENQQRKTHESNIRISNSKNPSICHIQHWRVLRWVGKLRPYKKYRKMTH</sequence>
<proteinExistence type="predicted"/>
<protein>
    <submittedName>
        <fullName evidence="2">Uncharacterized protein</fullName>
    </submittedName>
</protein>
<evidence type="ECO:0000313" key="2">
    <source>
        <dbReference type="EMBL" id="MBW0510338.1"/>
    </source>
</evidence>
<gene>
    <name evidence="2" type="ORF">O181_050053</name>
</gene>
<dbReference type="EMBL" id="AVOT02021488">
    <property type="protein sequence ID" value="MBW0510338.1"/>
    <property type="molecule type" value="Genomic_DNA"/>
</dbReference>
<organism evidence="2 3">
    <name type="scientific">Austropuccinia psidii MF-1</name>
    <dbReference type="NCBI Taxonomy" id="1389203"/>
    <lineage>
        <taxon>Eukaryota</taxon>
        <taxon>Fungi</taxon>
        <taxon>Dikarya</taxon>
        <taxon>Basidiomycota</taxon>
        <taxon>Pucciniomycotina</taxon>
        <taxon>Pucciniomycetes</taxon>
        <taxon>Pucciniales</taxon>
        <taxon>Sphaerophragmiaceae</taxon>
        <taxon>Austropuccinia</taxon>
    </lineage>
</organism>
<evidence type="ECO:0000256" key="1">
    <source>
        <dbReference type="SAM" id="MobiDB-lite"/>
    </source>
</evidence>
<dbReference type="Proteomes" id="UP000765509">
    <property type="component" value="Unassembled WGS sequence"/>
</dbReference>
<comment type="caution">
    <text evidence="2">The sequence shown here is derived from an EMBL/GenBank/DDBJ whole genome shotgun (WGS) entry which is preliminary data.</text>
</comment>